<accession>A0ABP6QK78</accession>
<name>A0ABP6QK78_9ACTN</name>
<dbReference type="SMART" id="SM00822">
    <property type="entry name" value="PKS_KR"/>
    <property type="match status" value="1"/>
</dbReference>
<dbReference type="SUPFAM" id="SSF51735">
    <property type="entry name" value="NAD(P)-binding Rossmann-fold domains"/>
    <property type="match status" value="1"/>
</dbReference>
<dbReference type="InterPro" id="IPR036291">
    <property type="entry name" value="NAD(P)-bd_dom_sf"/>
</dbReference>
<proteinExistence type="inferred from homology"/>
<organism evidence="4 5">
    <name type="scientific">Actinocorallia longicatena</name>
    <dbReference type="NCBI Taxonomy" id="111803"/>
    <lineage>
        <taxon>Bacteria</taxon>
        <taxon>Bacillati</taxon>
        <taxon>Actinomycetota</taxon>
        <taxon>Actinomycetes</taxon>
        <taxon>Streptosporangiales</taxon>
        <taxon>Thermomonosporaceae</taxon>
        <taxon>Actinocorallia</taxon>
    </lineage>
</organism>
<dbReference type="PANTHER" id="PTHR42760">
    <property type="entry name" value="SHORT-CHAIN DEHYDROGENASES/REDUCTASES FAMILY MEMBER"/>
    <property type="match status" value="1"/>
</dbReference>
<keyword evidence="5" id="KW-1185">Reference proteome</keyword>
<gene>
    <name evidence="4" type="ORF">GCM10010468_69720</name>
</gene>
<evidence type="ECO:0000256" key="2">
    <source>
        <dbReference type="ARBA" id="ARBA00023002"/>
    </source>
</evidence>
<reference evidence="5" key="1">
    <citation type="journal article" date="2019" name="Int. J. Syst. Evol. Microbiol.">
        <title>The Global Catalogue of Microorganisms (GCM) 10K type strain sequencing project: providing services to taxonomists for standard genome sequencing and annotation.</title>
        <authorList>
            <consortium name="The Broad Institute Genomics Platform"/>
            <consortium name="The Broad Institute Genome Sequencing Center for Infectious Disease"/>
            <person name="Wu L."/>
            <person name="Ma J."/>
        </authorList>
    </citation>
    <scope>NUCLEOTIDE SEQUENCE [LARGE SCALE GENOMIC DNA]</scope>
    <source>
        <strain evidence="5">JCM 9377</strain>
    </source>
</reference>
<dbReference type="Proteomes" id="UP001501237">
    <property type="component" value="Unassembled WGS sequence"/>
</dbReference>
<dbReference type="PANTHER" id="PTHR42760:SF115">
    <property type="entry name" value="3-OXOACYL-[ACYL-CARRIER-PROTEIN] REDUCTASE FABG"/>
    <property type="match status" value="1"/>
</dbReference>
<sequence>MSGYLDELFGLRDKTALVTGGTSGIGRAIALALGRAGANVVVLARGTEALDGTVAELESHGCSAAAVAADLSRGRAAIREAAERAVLPFGEPDILVNSAGVNPRPHMDDLTDDHWDTSLAVNLDAPYVLGQRFGPAMAARGWGRVLNIGSQQSFRAFFNSGAYGVSKAGVVALTRSQAEAWSSRGVTCNTLIPGFVITPLTAQASADPAFLAELAGRTFVGRNGLPADFPAAALFLTSPAASFVTGQALFVDGGFSAH</sequence>
<dbReference type="Pfam" id="PF13561">
    <property type="entry name" value="adh_short_C2"/>
    <property type="match status" value="1"/>
</dbReference>
<dbReference type="PRINTS" id="PR00081">
    <property type="entry name" value="GDHRDH"/>
</dbReference>
<comment type="similarity">
    <text evidence="1">Belongs to the short-chain dehydrogenases/reductases (SDR) family.</text>
</comment>
<dbReference type="Gene3D" id="3.40.50.720">
    <property type="entry name" value="NAD(P)-binding Rossmann-like Domain"/>
    <property type="match status" value="1"/>
</dbReference>
<dbReference type="InterPro" id="IPR057326">
    <property type="entry name" value="KR_dom"/>
</dbReference>
<protein>
    <submittedName>
        <fullName evidence="4">Glucose 1-dehydrogenase</fullName>
    </submittedName>
</protein>
<dbReference type="RefSeq" id="WP_344837095.1">
    <property type="nucleotide sequence ID" value="NZ_BAAAUV010000029.1"/>
</dbReference>
<evidence type="ECO:0000313" key="4">
    <source>
        <dbReference type="EMBL" id="GAA3235788.1"/>
    </source>
</evidence>
<evidence type="ECO:0000313" key="5">
    <source>
        <dbReference type="Proteomes" id="UP001501237"/>
    </source>
</evidence>
<keyword evidence="2" id="KW-0560">Oxidoreductase</keyword>
<dbReference type="EMBL" id="BAAAUV010000029">
    <property type="protein sequence ID" value="GAA3235788.1"/>
    <property type="molecule type" value="Genomic_DNA"/>
</dbReference>
<comment type="caution">
    <text evidence="4">The sequence shown here is derived from an EMBL/GenBank/DDBJ whole genome shotgun (WGS) entry which is preliminary data.</text>
</comment>
<evidence type="ECO:0000259" key="3">
    <source>
        <dbReference type="SMART" id="SM00822"/>
    </source>
</evidence>
<evidence type="ECO:0000256" key="1">
    <source>
        <dbReference type="ARBA" id="ARBA00006484"/>
    </source>
</evidence>
<dbReference type="PROSITE" id="PS00061">
    <property type="entry name" value="ADH_SHORT"/>
    <property type="match status" value="1"/>
</dbReference>
<dbReference type="PRINTS" id="PR00080">
    <property type="entry name" value="SDRFAMILY"/>
</dbReference>
<dbReference type="InterPro" id="IPR002347">
    <property type="entry name" value="SDR_fam"/>
</dbReference>
<feature type="domain" description="Ketoreductase" evidence="3">
    <location>
        <begin position="14"/>
        <end position="195"/>
    </location>
</feature>
<dbReference type="InterPro" id="IPR020904">
    <property type="entry name" value="Sc_DH/Rdtase_CS"/>
</dbReference>